<comment type="similarity">
    <text evidence="1 4">Belongs to the HscB family.</text>
</comment>
<dbReference type="SMART" id="SM00271">
    <property type="entry name" value="DnaJ"/>
    <property type="match status" value="1"/>
</dbReference>
<protein>
    <recommendedName>
        <fullName evidence="4">Co-chaperone protein HscB homolog</fullName>
    </recommendedName>
</protein>
<dbReference type="SUPFAM" id="SSF47144">
    <property type="entry name" value="HSC20 (HSCB), C-terminal oligomerisation domain"/>
    <property type="match status" value="1"/>
</dbReference>
<evidence type="ECO:0000259" key="5">
    <source>
        <dbReference type="PROSITE" id="PS50076"/>
    </source>
</evidence>
<comment type="subunit">
    <text evidence="4">Interacts with HscA and stimulates its ATPase activity.</text>
</comment>
<dbReference type="GO" id="GO:0051259">
    <property type="term" value="P:protein complex oligomerization"/>
    <property type="evidence" value="ECO:0007669"/>
    <property type="project" value="InterPro"/>
</dbReference>
<evidence type="ECO:0000256" key="1">
    <source>
        <dbReference type="ARBA" id="ARBA00010476"/>
    </source>
</evidence>
<feature type="domain" description="J" evidence="5">
    <location>
        <begin position="8"/>
        <end position="80"/>
    </location>
</feature>
<dbReference type="Gene3D" id="1.20.1280.20">
    <property type="entry name" value="HscB, C-terminal domain"/>
    <property type="match status" value="1"/>
</dbReference>
<name>A0A2A5W9K6_9GAMM</name>
<dbReference type="AlphaFoldDB" id="A0A2A5W9K6"/>
<dbReference type="PANTHER" id="PTHR14021">
    <property type="entry name" value="IRON-SULFUR CLUSTER CO-CHAPERONE PROTEIN HSCB"/>
    <property type="match status" value="1"/>
</dbReference>
<dbReference type="InterPro" id="IPR001623">
    <property type="entry name" value="DnaJ_domain"/>
</dbReference>
<dbReference type="SUPFAM" id="SSF46565">
    <property type="entry name" value="Chaperone J-domain"/>
    <property type="match status" value="1"/>
</dbReference>
<comment type="function">
    <text evidence="3 4">Co-chaperone involved in the maturation of iron-sulfur cluster-containing proteins. Seems to help targeting proteins to be folded toward HscA.</text>
</comment>
<gene>
    <name evidence="4 6" type="primary">hscB</name>
    <name evidence="6" type="ORF">CNF02_09710</name>
</gene>
<proteinExistence type="inferred from homology"/>
<sequence length="178" mass="20462">MVQQINQNYFQLFDLSESFDLDLEKLSEKYHARQVEVHPDKFSGATEKDKLRAVQLTSYLNEAYSTLKSPIKRAAYLLTINGLNVESVSQNDLGMDLLLEQMQLRESLDALPKDESALKALGHLKSEVGEKLNLKQNNFSREFASGELTQAKRIFHELQFLHKLLLEIESSEEQRLGY</sequence>
<dbReference type="NCBIfam" id="TIGR00714">
    <property type="entry name" value="hscB"/>
    <property type="match status" value="1"/>
</dbReference>
<dbReference type="HAMAP" id="MF_00682">
    <property type="entry name" value="HscB"/>
    <property type="match status" value="1"/>
</dbReference>
<dbReference type="InterPro" id="IPR036386">
    <property type="entry name" value="HscB_C_sf"/>
</dbReference>
<evidence type="ECO:0000256" key="2">
    <source>
        <dbReference type="ARBA" id="ARBA00023186"/>
    </source>
</evidence>
<dbReference type="PANTHER" id="PTHR14021:SF15">
    <property type="entry name" value="IRON-SULFUR CLUSTER CO-CHAPERONE PROTEIN HSCB"/>
    <property type="match status" value="1"/>
</dbReference>
<accession>A0A2A5W9K6</accession>
<evidence type="ECO:0000313" key="6">
    <source>
        <dbReference type="EMBL" id="PDH33215.1"/>
    </source>
</evidence>
<dbReference type="InterPro" id="IPR036869">
    <property type="entry name" value="J_dom_sf"/>
</dbReference>
<evidence type="ECO:0000256" key="3">
    <source>
        <dbReference type="ARBA" id="ARBA00025596"/>
    </source>
</evidence>
<dbReference type="PROSITE" id="PS50076">
    <property type="entry name" value="DNAJ_2"/>
    <property type="match status" value="1"/>
</dbReference>
<dbReference type="GO" id="GO:0001671">
    <property type="term" value="F:ATPase activator activity"/>
    <property type="evidence" value="ECO:0007669"/>
    <property type="project" value="InterPro"/>
</dbReference>
<dbReference type="InterPro" id="IPR004640">
    <property type="entry name" value="HscB"/>
</dbReference>
<dbReference type="Proteomes" id="UP000219329">
    <property type="component" value="Unassembled WGS sequence"/>
</dbReference>
<dbReference type="CDD" id="cd06257">
    <property type="entry name" value="DnaJ"/>
    <property type="match status" value="1"/>
</dbReference>
<comment type="caution">
    <text evidence="6">The sequence shown here is derived from an EMBL/GenBank/DDBJ whole genome shotgun (WGS) entry which is preliminary data.</text>
</comment>
<organism evidence="6 7">
    <name type="scientific">OM182 bacterium MED-G28</name>
    <dbReference type="NCBI Taxonomy" id="1986256"/>
    <lineage>
        <taxon>Bacteria</taxon>
        <taxon>Pseudomonadati</taxon>
        <taxon>Pseudomonadota</taxon>
        <taxon>Gammaproteobacteria</taxon>
        <taxon>OMG group</taxon>
        <taxon>OM182 clade</taxon>
    </lineage>
</organism>
<reference evidence="6 7" key="1">
    <citation type="submission" date="2017-08" db="EMBL/GenBank/DDBJ databases">
        <title>Fine stratification of microbial communities through a metagenomic profile of the photic zone.</title>
        <authorList>
            <person name="Haro-Moreno J.M."/>
            <person name="Lopez-Perez M."/>
            <person name="De La Torre J."/>
            <person name="Picazo A."/>
            <person name="Camacho A."/>
            <person name="Rodriguez-Valera F."/>
        </authorList>
    </citation>
    <scope>NUCLEOTIDE SEQUENCE [LARGE SCALE GENOMIC DNA]</scope>
    <source>
        <strain evidence="6">MED-G28</strain>
    </source>
</reference>
<dbReference type="GO" id="GO:0051087">
    <property type="term" value="F:protein-folding chaperone binding"/>
    <property type="evidence" value="ECO:0007669"/>
    <property type="project" value="InterPro"/>
</dbReference>
<dbReference type="EMBL" id="NTJZ01000010">
    <property type="protein sequence ID" value="PDH33215.1"/>
    <property type="molecule type" value="Genomic_DNA"/>
</dbReference>
<dbReference type="GO" id="GO:0006457">
    <property type="term" value="P:protein folding"/>
    <property type="evidence" value="ECO:0007669"/>
    <property type="project" value="UniProtKB-UniRule"/>
</dbReference>
<dbReference type="GO" id="GO:0044571">
    <property type="term" value="P:[2Fe-2S] cluster assembly"/>
    <property type="evidence" value="ECO:0007669"/>
    <property type="project" value="InterPro"/>
</dbReference>
<dbReference type="Gene3D" id="1.10.287.110">
    <property type="entry name" value="DnaJ domain"/>
    <property type="match status" value="1"/>
</dbReference>
<dbReference type="InterPro" id="IPR009073">
    <property type="entry name" value="HscB_oligo_C"/>
</dbReference>
<evidence type="ECO:0000256" key="4">
    <source>
        <dbReference type="HAMAP-Rule" id="MF_00682"/>
    </source>
</evidence>
<evidence type="ECO:0000313" key="7">
    <source>
        <dbReference type="Proteomes" id="UP000219329"/>
    </source>
</evidence>
<dbReference type="Pfam" id="PF07743">
    <property type="entry name" value="HSCB_C"/>
    <property type="match status" value="1"/>
</dbReference>
<keyword evidence="2 4" id="KW-0143">Chaperone</keyword>